<evidence type="ECO:0000256" key="1">
    <source>
        <dbReference type="SAM" id="Phobius"/>
    </source>
</evidence>
<dbReference type="AlphaFoldDB" id="A0A1H8J740"/>
<sequence length="274" mass="31052">MKIVKPILIVLLFCLLTVFTQIGGLVYIISIGFHKLTNNTVSNKYRQLTKLAVFIFLYCLATFLIVPPLARLCGRVPLSFSETNHLRPLNRLTCLFNRNYVRPRLKQAAFAVASEMNKKYPGSTLNYLDASFPFINGFPLMPHLSHNDGKKLDLAFFYIDNKTGLETNKTPSSIGYGISEGPRAGEVNTTQACLVKGYWQYSFLTKIVPQGNKANFMFDSLRTKDLVNLFAAQNAINKIFIEPHLKTRLGITTPKLRFHGCRAVRHDDHIHIQL</sequence>
<gene>
    <name evidence="2" type="ORF">SAMN05192574_10448</name>
</gene>
<feature type="transmembrane region" description="Helical" evidence="1">
    <location>
        <begin position="6"/>
        <end position="30"/>
    </location>
</feature>
<dbReference type="STRING" id="551995.SAMN05192574_10448"/>
<reference evidence="3" key="1">
    <citation type="submission" date="2016-10" db="EMBL/GenBank/DDBJ databases">
        <authorList>
            <person name="Varghese N."/>
            <person name="Submissions S."/>
        </authorList>
    </citation>
    <scope>NUCLEOTIDE SEQUENCE [LARGE SCALE GENOMIC DNA]</scope>
    <source>
        <strain evidence="3">Gh-48</strain>
    </source>
</reference>
<dbReference type="Gene3D" id="3.30.1380.10">
    <property type="match status" value="1"/>
</dbReference>
<evidence type="ECO:0000313" key="3">
    <source>
        <dbReference type="Proteomes" id="UP000198942"/>
    </source>
</evidence>
<accession>A0A1H8J740</accession>
<organism evidence="2 3">
    <name type="scientific">Mucilaginibacter gossypiicola</name>
    <dbReference type="NCBI Taxonomy" id="551995"/>
    <lineage>
        <taxon>Bacteria</taxon>
        <taxon>Pseudomonadati</taxon>
        <taxon>Bacteroidota</taxon>
        <taxon>Sphingobacteriia</taxon>
        <taxon>Sphingobacteriales</taxon>
        <taxon>Sphingobacteriaceae</taxon>
        <taxon>Mucilaginibacter</taxon>
    </lineage>
</organism>
<evidence type="ECO:0008006" key="4">
    <source>
        <dbReference type="Google" id="ProtNLM"/>
    </source>
</evidence>
<keyword evidence="1" id="KW-0812">Transmembrane</keyword>
<proteinExistence type="predicted"/>
<dbReference type="EMBL" id="FOCL01000004">
    <property type="protein sequence ID" value="SEN75888.1"/>
    <property type="molecule type" value="Genomic_DNA"/>
</dbReference>
<dbReference type="RefSeq" id="WP_091211172.1">
    <property type="nucleotide sequence ID" value="NZ_FOCL01000004.1"/>
</dbReference>
<dbReference type="InterPro" id="IPR009045">
    <property type="entry name" value="Zn_M74/Hedgehog-like"/>
</dbReference>
<dbReference type="Proteomes" id="UP000198942">
    <property type="component" value="Unassembled WGS sequence"/>
</dbReference>
<keyword evidence="3" id="KW-1185">Reference proteome</keyword>
<keyword evidence="1" id="KW-1133">Transmembrane helix</keyword>
<evidence type="ECO:0000313" key="2">
    <source>
        <dbReference type="EMBL" id="SEN75888.1"/>
    </source>
</evidence>
<protein>
    <recommendedName>
        <fullName evidence="4">Penicillin-insensitive murein endopeptidase</fullName>
    </recommendedName>
</protein>
<name>A0A1H8J740_9SPHI</name>
<feature type="transmembrane region" description="Helical" evidence="1">
    <location>
        <begin position="51"/>
        <end position="70"/>
    </location>
</feature>
<keyword evidence="1" id="KW-0472">Membrane</keyword>
<dbReference type="OrthoDB" id="655954at2"/>